<reference evidence="3 4" key="1">
    <citation type="submission" date="2011-08" db="EMBL/GenBank/DDBJ databases">
        <authorList>
            <person name="Liu Z.J."/>
            <person name="Shi F.L."/>
            <person name="Lu J.Q."/>
            <person name="Li M."/>
            <person name="Wang Z.L."/>
        </authorList>
    </citation>
    <scope>NUCLEOTIDE SEQUENCE [LARGE SCALE GENOMIC DNA]</scope>
    <source>
        <strain evidence="3 4">USNM 41457</strain>
    </source>
</reference>
<evidence type="ECO:0000313" key="4">
    <source>
        <dbReference type="Proteomes" id="UP000003163"/>
    </source>
</evidence>
<feature type="transmembrane region" description="Helical" evidence="1">
    <location>
        <begin position="97"/>
        <end position="115"/>
    </location>
</feature>
<dbReference type="InParanoid" id="J8ZPZ8"/>
<keyword evidence="4" id="KW-1185">Reference proteome</keyword>
<gene>
    <name evidence="3" type="ORF">EDEG_00359</name>
</gene>
<organism evidence="3 4">
    <name type="scientific">Edhazardia aedis (strain USNM 41457)</name>
    <name type="common">Microsporidian parasite</name>
    <dbReference type="NCBI Taxonomy" id="1003232"/>
    <lineage>
        <taxon>Eukaryota</taxon>
        <taxon>Fungi</taxon>
        <taxon>Fungi incertae sedis</taxon>
        <taxon>Microsporidia</taxon>
        <taxon>Edhazardia</taxon>
    </lineage>
</organism>
<feature type="transmembrane region" description="Helical" evidence="1">
    <location>
        <begin position="40"/>
        <end position="60"/>
    </location>
</feature>
<name>J8ZPZ8_EDHAE</name>
<keyword evidence="1" id="KW-0812">Transmembrane</keyword>
<evidence type="ECO:0000259" key="2">
    <source>
        <dbReference type="Pfam" id="PF10058"/>
    </source>
</evidence>
<dbReference type="VEuPathDB" id="MicrosporidiaDB:EDEG_00359"/>
<dbReference type="InterPro" id="IPR019273">
    <property type="entry name" value="Lunapark_Znf"/>
</dbReference>
<dbReference type="OrthoDB" id="1725934at2759"/>
<dbReference type="OMA" id="CALICEK"/>
<dbReference type="EMBL" id="AFBI03000004">
    <property type="protein sequence ID" value="EJW01768.1"/>
    <property type="molecule type" value="Genomic_DNA"/>
</dbReference>
<keyword evidence="1" id="KW-0472">Membrane</keyword>
<proteinExistence type="predicted"/>
<dbReference type="Pfam" id="PF10058">
    <property type="entry name" value="Zn_ribbon_10"/>
    <property type="match status" value="1"/>
</dbReference>
<reference evidence="4" key="2">
    <citation type="submission" date="2015-07" db="EMBL/GenBank/DDBJ databases">
        <title>Contrasting host-pathogen interactions and genome evolution in two generalist and specialist microsporidian pathogens of mosquitoes.</title>
        <authorList>
            <consortium name="The Broad Institute Genomics Platform"/>
            <consortium name="The Broad Institute Genome Sequencing Center for Infectious Disease"/>
            <person name="Cuomo C.A."/>
            <person name="Sanscrainte N.D."/>
            <person name="Goldberg J.M."/>
            <person name="Heiman D."/>
            <person name="Young S."/>
            <person name="Zeng Q."/>
            <person name="Becnel J.J."/>
            <person name="Birren B.W."/>
        </authorList>
    </citation>
    <scope>NUCLEOTIDE SEQUENCE [LARGE SCALE GENOMIC DNA]</scope>
    <source>
        <strain evidence="4">USNM 41457</strain>
    </source>
</reference>
<dbReference type="HOGENOM" id="CLU_088999_0_0_1"/>
<dbReference type="STRING" id="1003232.J8ZPZ8"/>
<protein>
    <recommendedName>
        <fullName evidence="2">Lunapark zinc ribbon domain-containing protein</fullName>
    </recommendedName>
</protein>
<feature type="domain" description="Lunapark zinc ribbon" evidence="2">
    <location>
        <begin position="206"/>
        <end position="254"/>
    </location>
</feature>
<feature type="transmembrane region" description="Helical" evidence="1">
    <location>
        <begin position="121"/>
        <end position="141"/>
    </location>
</feature>
<evidence type="ECO:0000313" key="3">
    <source>
        <dbReference type="EMBL" id="EJW01768.1"/>
    </source>
</evidence>
<accession>J8ZPZ8</accession>
<sequence>MNFFEFQICDIPLLVTKLCKKIVIKSLIFSLLAILNKTNYIVNFIFKYLFILMTPMGRIFSKPRSLRDILYTLEEKIKKQEGRVKCSHKRNEYIRGTFWKISFSIMSFVCLFAYLDATYKYLIPLTAIFLIFIYITLKFILEKHHFLKEKELFRLQELQKKNIETLKMDKVFLETKSIYDKYEKDQKKESNSDENEKIKVSKRGLIEKVADVVLGEDQENKHALICSHCYMHNGLRYPHEDISKFICFNCKMINTRRRNGKSNTNINEREDKI</sequence>
<evidence type="ECO:0000256" key="1">
    <source>
        <dbReference type="SAM" id="Phobius"/>
    </source>
</evidence>
<keyword evidence="1" id="KW-1133">Transmembrane helix</keyword>
<dbReference type="AlphaFoldDB" id="J8ZPZ8"/>
<comment type="caution">
    <text evidence="3">The sequence shown here is derived from an EMBL/GenBank/DDBJ whole genome shotgun (WGS) entry which is preliminary data.</text>
</comment>
<dbReference type="FunCoup" id="J8ZPZ8">
    <property type="interactions" value="17"/>
</dbReference>
<dbReference type="Proteomes" id="UP000003163">
    <property type="component" value="Unassembled WGS sequence"/>
</dbReference>